<dbReference type="RefSeq" id="WP_263341151.1">
    <property type="nucleotide sequence ID" value="NZ_JAGSYH010000006.1"/>
</dbReference>
<dbReference type="Pfam" id="PF01943">
    <property type="entry name" value="Polysacc_synt"/>
    <property type="match status" value="1"/>
</dbReference>
<gene>
    <name evidence="7" type="ORF">ACFPT7_16825</name>
</gene>
<name>A0ABW1EJF6_9BACT</name>
<feature type="transmembrane region" description="Helical" evidence="6">
    <location>
        <begin position="422"/>
        <end position="446"/>
    </location>
</feature>
<comment type="caution">
    <text evidence="7">The sequence shown here is derived from an EMBL/GenBank/DDBJ whole genome shotgun (WGS) entry which is preliminary data.</text>
</comment>
<evidence type="ECO:0000256" key="6">
    <source>
        <dbReference type="SAM" id="Phobius"/>
    </source>
</evidence>
<feature type="transmembrane region" description="Helical" evidence="6">
    <location>
        <begin position="390"/>
        <end position="416"/>
    </location>
</feature>
<dbReference type="InterPro" id="IPR002797">
    <property type="entry name" value="Polysacc_synth"/>
</dbReference>
<feature type="transmembrane region" description="Helical" evidence="6">
    <location>
        <begin position="365"/>
        <end position="383"/>
    </location>
</feature>
<dbReference type="InterPro" id="IPR050833">
    <property type="entry name" value="Poly_Biosynth_Transport"/>
</dbReference>
<keyword evidence="8" id="KW-1185">Reference proteome</keyword>
<evidence type="ECO:0000256" key="3">
    <source>
        <dbReference type="ARBA" id="ARBA00022692"/>
    </source>
</evidence>
<accession>A0ABW1EJF6</accession>
<evidence type="ECO:0000313" key="8">
    <source>
        <dbReference type="Proteomes" id="UP001596091"/>
    </source>
</evidence>
<feature type="transmembrane region" description="Helical" evidence="6">
    <location>
        <begin position="42"/>
        <end position="68"/>
    </location>
</feature>
<feature type="transmembrane region" description="Helical" evidence="6">
    <location>
        <begin position="124"/>
        <end position="141"/>
    </location>
</feature>
<sequence length="460" mass="51622">MTGRITSGWRRKDRSAAVDDAVANSRPKTSNSSSRKRRVIHLLSSFFLGHGAQLGVQVLTGFMLLRWLSIEAYAQFSLAYGFQLTLMSLMDLGFTSTIVPLVGEKREDKALVGRYVRAAKYWRDLSFWVFAPFTCAGFLYVMHKHQWNWWLQIGLASSVLLTLHSSGRVSCFSAPLFLFRRLKEYYVPQTITALLRVLSYLVLYTFGLLGSFVAAGLSALIITVNGVVLKREAAPFMEWPNTNDRETNREVLRYILPAIPAIAFSAFQAQISLFLVSIFGGTTNIAEVAALGRLGQIFTMLMTFNIMVIEPYMARREKAQVLPAYLGFIAATVVICIPLVLIAFRFPMPFLWLLGNKYMSLTGEIGWVVMSACISHLAGLIWIMNRSRKWVFWSGTAVEIGLLLAAQISFLFIVGVRTTHEAVMFNLISSFCYIVAHGYVGLLGFFKSDINVETTQLRAI</sequence>
<evidence type="ECO:0000256" key="4">
    <source>
        <dbReference type="ARBA" id="ARBA00022989"/>
    </source>
</evidence>
<keyword evidence="4 6" id="KW-1133">Transmembrane helix</keyword>
<evidence type="ECO:0000313" key="7">
    <source>
        <dbReference type="EMBL" id="MFC5863971.1"/>
    </source>
</evidence>
<dbReference type="EMBL" id="JBHSPH010000008">
    <property type="protein sequence ID" value="MFC5863971.1"/>
    <property type="molecule type" value="Genomic_DNA"/>
</dbReference>
<feature type="transmembrane region" description="Helical" evidence="6">
    <location>
        <begin position="290"/>
        <end position="309"/>
    </location>
</feature>
<reference evidence="8" key="1">
    <citation type="journal article" date="2019" name="Int. J. Syst. Evol. Microbiol.">
        <title>The Global Catalogue of Microorganisms (GCM) 10K type strain sequencing project: providing services to taxonomists for standard genome sequencing and annotation.</title>
        <authorList>
            <consortium name="The Broad Institute Genomics Platform"/>
            <consortium name="The Broad Institute Genome Sequencing Center for Infectious Disease"/>
            <person name="Wu L."/>
            <person name="Ma J."/>
        </authorList>
    </citation>
    <scope>NUCLEOTIDE SEQUENCE [LARGE SCALE GENOMIC DNA]</scope>
    <source>
        <strain evidence="8">JCM 4087</strain>
    </source>
</reference>
<proteinExistence type="predicted"/>
<dbReference type="Proteomes" id="UP001596091">
    <property type="component" value="Unassembled WGS sequence"/>
</dbReference>
<feature type="transmembrane region" description="Helical" evidence="6">
    <location>
        <begin position="321"/>
        <end position="345"/>
    </location>
</feature>
<feature type="transmembrane region" description="Helical" evidence="6">
    <location>
        <begin position="80"/>
        <end position="103"/>
    </location>
</feature>
<dbReference type="PANTHER" id="PTHR30250">
    <property type="entry name" value="PST FAMILY PREDICTED COLANIC ACID TRANSPORTER"/>
    <property type="match status" value="1"/>
</dbReference>
<organism evidence="7 8">
    <name type="scientific">Acidicapsa dinghuensis</name>
    <dbReference type="NCBI Taxonomy" id="2218256"/>
    <lineage>
        <taxon>Bacteria</taxon>
        <taxon>Pseudomonadati</taxon>
        <taxon>Acidobacteriota</taxon>
        <taxon>Terriglobia</taxon>
        <taxon>Terriglobales</taxon>
        <taxon>Acidobacteriaceae</taxon>
        <taxon>Acidicapsa</taxon>
    </lineage>
</organism>
<evidence type="ECO:0000256" key="5">
    <source>
        <dbReference type="ARBA" id="ARBA00023136"/>
    </source>
</evidence>
<keyword evidence="5 6" id="KW-0472">Membrane</keyword>
<protein>
    <submittedName>
        <fullName evidence="7">Lipopolysaccharide biosynthesis protein</fullName>
    </submittedName>
</protein>
<evidence type="ECO:0000256" key="1">
    <source>
        <dbReference type="ARBA" id="ARBA00004651"/>
    </source>
</evidence>
<evidence type="ECO:0000256" key="2">
    <source>
        <dbReference type="ARBA" id="ARBA00022475"/>
    </source>
</evidence>
<dbReference type="PANTHER" id="PTHR30250:SF11">
    <property type="entry name" value="O-ANTIGEN TRANSPORTER-RELATED"/>
    <property type="match status" value="1"/>
</dbReference>
<keyword evidence="3 6" id="KW-0812">Transmembrane</keyword>
<keyword evidence="2" id="KW-1003">Cell membrane</keyword>
<feature type="transmembrane region" description="Helical" evidence="6">
    <location>
        <begin position="251"/>
        <end position="278"/>
    </location>
</feature>
<comment type="subcellular location">
    <subcellularLocation>
        <location evidence="1">Cell membrane</location>
        <topology evidence="1">Multi-pass membrane protein</topology>
    </subcellularLocation>
</comment>